<dbReference type="Proteomes" id="UP000239709">
    <property type="component" value="Chromosome"/>
</dbReference>
<evidence type="ECO:0000256" key="2">
    <source>
        <dbReference type="SAM" id="SignalP"/>
    </source>
</evidence>
<dbReference type="EMBL" id="CP027666">
    <property type="protein sequence ID" value="AVO33536.1"/>
    <property type="molecule type" value="Genomic_DNA"/>
</dbReference>
<feature type="region of interest" description="Disordered" evidence="1">
    <location>
        <begin position="101"/>
        <end position="155"/>
    </location>
</feature>
<dbReference type="Pfam" id="PF06476">
    <property type="entry name" value="DUF1090"/>
    <property type="match status" value="1"/>
</dbReference>
<gene>
    <name evidence="3" type="ORF">C6570_04155</name>
</gene>
<evidence type="ECO:0000313" key="4">
    <source>
        <dbReference type="Proteomes" id="UP000239709"/>
    </source>
</evidence>
<dbReference type="OrthoDB" id="8857446at2"/>
<sequence length="155" mass="16650">MSVWPMLRGAGQGNGTRRTTSKVYMLKKITRCLIVAPLALGVTCALAAGQPGPACAAKQAEIESNIAAAQARGNAREVAGLQKALEANQRHCTDEGLAQEHAQRVEKAQKKVAEREAELAKAQSTNKQKKIDKAQQKLDRARADLDQARQRPLGG</sequence>
<organism evidence="3 4">
    <name type="scientific">Ottowia oryzae</name>
    <dbReference type="NCBI Taxonomy" id="2109914"/>
    <lineage>
        <taxon>Bacteria</taxon>
        <taxon>Pseudomonadati</taxon>
        <taxon>Pseudomonadota</taxon>
        <taxon>Betaproteobacteria</taxon>
        <taxon>Burkholderiales</taxon>
        <taxon>Comamonadaceae</taxon>
        <taxon>Ottowia</taxon>
    </lineage>
</organism>
<feature type="compositionally biased region" description="Basic and acidic residues" evidence="1">
    <location>
        <begin position="129"/>
        <end position="149"/>
    </location>
</feature>
<dbReference type="AlphaFoldDB" id="A0A2S0MCJ5"/>
<protein>
    <submittedName>
        <fullName evidence="3">DUF1090 domain-containing protein</fullName>
    </submittedName>
</protein>
<reference evidence="3 4" key="1">
    <citation type="submission" date="2018-03" db="EMBL/GenBank/DDBJ databases">
        <title>Genome sequencing of Ottowia sp.</title>
        <authorList>
            <person name="Kim S.-J."/>
            <person name="Heo J."/>
            <person name="Kwon S.-W."/>
        </authorList>
    </citation>
    <scope>NUCLEOTIDE SEQUENCE [LARGE SCALE GENOMIC DNA]</scope>
    <source>
        <strain evidence="3 4">KADR8-3</strain>
    </source>
</reference>
<keyword evidence="4" id="KW-1185">Reference proteome</keyword>
<feature type="chain" id="PRO_5015676266" evidence="2">
    <location>
        <begin position="48"/>
        <end position="155"/>
    </location>
</feature>
<dbReference type="InterPro" id="IPR009468">
    <property type="entry name" value="DUF1090"/>
</dbReference>
<evidence type="ECO:0000256" key="1">
    <source>
        <dbReference type="SAM" id="MobiDB-lite"/>
    </source>
</evidence>
<name>A0A2S0MCJ5_9BURK</name>
<dbReference type="KEGG" id="otk:C6570_04155"/>
<accession>A0A2S0MCJ5</accession>
<proteinExistence type="predicted"/>
<evidence type="ECO:0000313" key="3">
    <source>
        <dbReference type="EMBL" id="AVO33536.1"/>
    </source>
</evidence>
<keyword evidence="2" id="KW-0732">Signal</keyword>
<feature type="compositionally biased region" description="Basic and acidic residues" evidence="1">
    <location>
        <begin position="101"/>
        <end position="119"/>
    </location>
</feature>
<feature type="signal peptide" evidence="2">
    <location>
        <begin position="1"/>
        <end position="47"/>
    </location>
</feature>